<dbReference type="AlphaFoldDB" id="A0A133MWE7"/>
<evidence type="ECO:0000313" key="1">
    <source>
        <dbReference type="EMBL" id="KXA08350.1"/>
    </source>
</evidence>
<protein>
    <submittedName>
        <fullName evidence="1">Uncharacterized protein</fullName>
    </submittedName>
</protein>
<name>A0A133MWE7_CLOPF</name>
<comment type="caution">
    <text evidence="1">The sequence shown here is derived from an EMBL/GenBank/DDBJ whole genome shotgun (WGS) entry which is preliminary data.</text>
</comment>
<organism evidence="1 2">
    <name type="scientific">Clostridium perfringens</name>
    <dbReference type="NCBI Taxonomy" id="1502"/>
    <lineage>
        <taxon>Bacteria</taxon>
        <taxon>Bacillati</taxon>
        <taxon>Bacillota</taxon>
        <taxon>Clostridia</taxon>
        <taxon>Eubacteriales</taxon>
        <taxon>Clostridiaceae</taxon>
        <taxon>Clostridium</taxon>
    </lineage>
</organism>
<evidence type="ECO:0000313" key="2">
    <source>
        <dbReference type="Proteomes" id="UP000070646"/>
    </source>
</evidence>
<reference evidence="1 2" key="1">
    <citation type="submission" date="2016-01" db="EMBL/GenBank/DDBJ databases">
        <authorList>
            <person name="Oliw E.H."/>
        </authorList>
    </citation>
    <scope>NUCLEOTIDE SEQUENCE [LARGE SCALE GENOMIC DNA]</scope>
    <source>
        <strain evidence="1 2">MJR7757A</strain>
    </source>
</reference>
<proteinExistence type="predicted"/>
<accession>A0A133MWE7</accession>
<dbReference type="PATRIC" id="fig|1502.174.peg.2485"/>
<dbReference type="EMBL" id="LRPU01000142">
    <property type="protein sequence ID" value="KXA08350.1"/>
    <property type="molecule type" value="Genomic_DNA"/>
</dbReference>
<gene>
    <name evidence="1" type="ORF">HMPREF3222_02469</name>
</gene>
<dbReference type="Proteomes" id="UP000070646">
    <property type="component" value="Unassembled WGS sequence"/>
</dbReference>
<sequence length="289" mass="32813">MLKMNNPTIVVAHKIKDRIRFKLSHPIRNSLAVMEEFTKKDGIRTARYTDITKSIVVEYNSYRISEDEVIMRVIAMYSKNYDLIPVRLIYNSKKKNMPPMAYYSLLTLIIGGVSRYIPMNPKISELINWAVVGTTIGAIGEHAYKEINEKGYFDPEVVSVMYLMNSIGKGKFLMPSAITWGATFGRHILEMSYGRMLISVKEFKNKCSNETYYDISVMPDTESSKSANMLRVFLEKFIETEGNTIGKSFMISGKGMSKHEGSLFAGFENGPAFMGMNDKSRQVYKGAIN</sequence>